<reference evidence="2 3" key="1">
    <citation type="journal article" date="2012" name="J. Bacteriol.">
        <title>Genome Sequence of the Protease-Producing Bacterium Rheinheimera nanhaiensis E407-8T, Isolated from Deep-Sea Sediment of the South China Sea.</title>
        <authorList>
            <person name="Zhang X.-Y."/>
            <person name="Zhang Y.-J."/>
            <person name="Qin Q.-L."/>
            <person name="Xie B.-B."/>
            <person name="Chen X.-L."/>
            <person name="Zhou B.-C."/>
            <person name="Zhang Y.-Z."/>
        </authorList>
    </citation>
    <scope>NUCLEOTIDE SEQUENCE [LARGE SCALE GENOMIC DNA]</scope>
    <source>
        <strain evidence="2 3">E407-8</strain>
    </source>
</reference>
<keyword evidence="1" id="KW-1133">Transmembrane helix</keyword>
<dbReference type="EMBL" id="BAFK01000011">
    <property type="protein sequence ID" value="GAB59175.1"/>
    <property type="molecule type" value="Genomic_DNA"/>
</dbReference>
<organism evidence="2 3">
    <name type="scientific">Rheinheimera nanhaiensis E407-8</name>
    <dbReference type="NCBI Taxonomy" id="562729"/>
    <lineage>
        <taxon>Bacteria</taxon>
        <taxon>Pseudomonadati</taxon>
        <taxon>Pseudomonadota</taxon>
        <taxon>Gammaproteobacteria</taxon>
        <taxon>Chromatiales</taxon>
        <taxon>Chromatiaceae</taxon>
        <taxon>Rheinheimera</taxon>
    </lineage>
</organism>
<keyword evidence="3" id="KW-1185">Reference proteome</keyword>
<evidence type="ECO:0000313" key="3">
    <source>
        <dbReference type="Proteomes" id="UP000004374"/>
    </source>
</evidence>
<keyword evidence="1" id="KW-0812">Transmembrane</keyword>
<dbReference type="RefSeq" id="WP_008221547.1">
    <property type="nucleotide sequence ID" value="NZ_BAFK01000011.1"/>
</dbReference>
<accession>I1DYP7</accession>
<proteinExistence type="predicted"/>
<feature type="transmembrane region" description="Helical" evidence="1">
    <location>
        <begin position="69"/>
        <end position="89"/>
    </location>
</feature>
<sequence>MLREIYLKDYATIRQLKRVAQYLRPVNDKIAIEFGGFAKSEVLYSFWASMLLLIVGMSGLLPLLAKPSLVNFVFAITTFVAAILVIRFVGADFQNYKTLHFIWHKLKAENKIANPDVSIKVKGVYTPNYLDEYMTDGGEKEG</sequence>
<comment type="caution">
    <text evidence="2">The sequence shown here is derived from an EMBL/GenBank/DDBJ whole genome shotgun (WGS) entry which is preliminary data.</text>
</comment>
<feature type="transmembrane region" description="Helical" evidence="1">
    <location>
        <begin position="42"/>
        <end position="63"/>
    </location>
</feature>
<evidence type="ECO:0000313" key="2">
    <source>
        <dbReference type="EMBL" id="GAB59175.1"/>
    </source>
</evidence>
<dbReference type="OrthoDB" id="9846481at2"/>
<dbReference type="Proteomes" id="UP000004374">
    <property type="component" value="Unassembled WGS sequence"/>
</dbReference>
<protein>
    <submittedName>
        <fullName evidence="2">Uncharacterized protein</fullName>
    </submittedName>
</protein>
<dbReference type="AlphaFoldDB" id="I1DYP7"/>
<name>I1DYP7_9GAMM</name>
<evidence type="ECO:0000256" key="1">
    <source>
        <dbReference type="SAM" id="Phobius"/>
    </source>
</evidence>
<gene>
    <name evidence="2" type="ORF">RNAN_2167</name>
</gene>
<keyword evidence="1" id="KW-0472">Membrane</keyword>